<dbReference type="SUPFAM" id="SSF55234">
    <property type="entry name" value="Cyanase C-terminal domain"/>
    <property type="match status" value="1"/>
</dbReference>
<dbReference type="PIRSF" id="PIRSF001263">
    <property type="entry name" value="Cyanate_hydratas"/>
    <property type="match status" value="1"/>
</dbReference>
<feature type="active site" evidence="3">
    <location>
        <position position="92"/>
    </location>
</feature>
<dbReference type="EC" id="4.2.1.104" evidence="3"/>
<dbReference type="GO" id="GO:0008824">
    <property type="term" value="F:cyanate hydratase activity"/>
    <property type="evidence" value="ECO:0007669"/>
    <property type="project" value="UniProtKB-UniRule"/>
</dbReference>
<dbReference type="CDD" id="cd00559">
    <property type="entry name" value="Cyanase_C"/>
    <property type="match status" value="1"/>
</dbReference>
<dbReference type="Pfam" id="PF02560">
    <property type="entry name" value="Cyanate_lyase"/>
    <property type="match status" value="1"/>
</dbReference>
<dbReference type="AlphaFoldDB" id="A0A8T0A548"/>
<feature type="active site" evidence="3">
    <location>
        <position position="95"/>
    </location>
</feature>
<proteinExistence type="inferred from homology"/>
<dbReference type="SMART" id="SM01116">
    <property type="entry name" value="Cyanate_lyase"/>
    <property type="match status" value="1"/>
</dbReference>
<dbReference type="InterPro" id="IPR048564">
    <property type="entry name" value="CYNS_N"/>
</dbReference>
<feature type="active site" evidence="3">
    <location>
        <position position="118"/>
    </location>
</feature>
<dbReference type="GO" id="GO:0005634">
    <property type="term" value="C:nucleus"/>
    <property type="evidence" value="ECO:0007669"/>
    <property type="project" value="UniProtKB-ARBA"/>
</dbReference>
<evidence type="ECO:0000313" key="6">
    <source>
        <dbReference type="Proteomes" id="UP000605970"/>
    </source>
</evidence>
<evidence type="ECO:0000256" key="2">
    <source>
        <dbReference type="ARBA" id="ARBA00023239"/>
    </source>
</evidence>
<evidence type="ECO:0000259" key="4">
    <source>
        <dbReference type="SMART" id="SM01116"/>
    </source>
</evidence>
<comment type="catalytic activity">
    <reaction evidence="3">
        <text>cyanate + hydrogencarbonate + 3 H(+) = NH4(+) + 2 CO2</text>
        <dbReference type="Rhea" id="RHEA:11120"/>
        <dbReference type="ChEBI" id="CHEBI:15378"/>
        <dbReference type="ChEBI" id="CHEBI:16526"/>
        <dbReference type="ChEBI" id="CHEBI:17544"/>
        <dbReference type="ChEBI" id="CHEBI:28938"/>
        <dbReference type="ChEBI" id="CHEBI:29195"/>
        <dbReference type="EC" id="4.2.1.104"/>
    </reaction>
</comment>
<comment type="similarity">
    <text evidence="3">Belongs to the cyanase family.</text>
</comment>
<dbReference type="Proteomes" id="UP000605970">
    <property type="component" value="Unassembled WGS sequence"/>
</dbReference>
<dbReference type="EMBL" id="JABEBT010000001">
    <property type="protein sequence ID" value="KAF7640436.1"/>
    <property type="molecule type" value="Genomic_DNA"/>
</dbReference>
<sequence length="151" mass="17077">MSFYSSRDEVIKIILARKISFGLKWTQIAERIGCSKEWTTAACLGQMKFGENEANKMVEIFRLVPEAKYWLTTAPSRGSSSASTSKDPLLYRFQEVINIYGGALKELINEQFGDGIMSAVDFKLNLEKEPSNEGDRVKITMSGKFLPYKPF</sequence>
<comment type="function">
    <text evidence="1 3">Catalyzes the reaction of cyanate with bicarbonate to produce ammonia and carbon dioxide.</text>
</comment>
<dbReference type="PANTHER" id="PTHR34186">
    <property type="entry name" value="CYANATE HYDRATASE"/>
    <property type="match status" value="1"/>
</dbReference>
<name>A0A8T0A548_9BILA</name>
<dbReference type="Gene3D" id="1.10.260.40">
    <property type="entry name" value="lambda repressor-like DNA-binding domains"/>
    <property type="match status" value="1"/>
</dbReference>
<dbReference type="Pfam" id="PF21291">
    <property type="entry name" value="CYNS_N"/>
    <property type="match status" value="1"/>
</dbReference>
<dbReference type="OrthoDB" id="10019422at2759"/>
<keyword evidence="6" id="KW-1185">Reference proteome</keyword>
<evidence type="ECO:0000313" key="5">
    <source>
        <dbReference type="EMBL" id="KAF7640436.1"/>
    </source>
</evidence>
<reference evidence="5" key="1">
    <citation type="journal article" date="2020" name="Ecol. Evol.">
        <title>Genome structure and content of the rice root-knot nematode (Meloidogyne graminicola).</title>
        <authorList>
            <person name="Phan N.T."/>
            <person name="Danchin E.G.J."/>
            <person name="Klopp C."/>
            <person name="Perfus-Barbeoch L."/>
            <person name="Kozlowski D.K."/>
            <person name="Koutsovoulos G.D."/>
            <person name="Lopez-Roques C."/>
            <person name="Bouchez O."/>
            <person name="Zahm M."/>
            <person name="Besnard G."/>
            <person name="Bellafiore S."/>
        </authorList>
    </citation>
    <scope>NUCLEOTIDE SEQUENCE</scope>
    <source>
        <strain evidence="5">VN-18</strain>
    </source>
</reference>
<dbReference type="InterPro" id="IPR003712">
    <property type="entry name" value="Cyanate_lyase_C"/>
</dbReference>
<dbReference type="PANTHER" id="PTHR34186:SF2">
    <property type="entry name" value="CYANATE HYDRATASE"/>
    <property type="match status" value="1"/>
</dbReference>
<gene>
    <name evidence="5" type="ORF">Mgra_00000257</name>
</gene>
<dbReference type="PRINTS" id="PR01693">
    <property type="entry name" value="CYANASE"/>
</dbReference>
<organism evidence="5 6">
    <name type="scientific">Meloidogyne graminicola</name>
    <dbReference type="NCBI Taxonomy" id="189291"/>
    <lineage>
        <taxon>Eukaryota</taxon>
        <taxon>Metazoa</taxon>
        <taxon>Ecdysozoa</taxon>
        <taxon>Nematoda</taxon>
        <taxon>Chromadorea</taxon>
        <taxon>Rhabditida</taxon>
        <taxon>Tylenchina</taxon>
        <taxon>Tylenchomorpha</taxon>
        <taxon>Tylenchoidea</taxon>
        <taxon>Meloidogynidae</taxon>
        <taxon>Meloidogyninae</taxon>
        <taxon>Meloidogyne</taxon>
    </lineage>
</organism>
<evidence type="ECO:0000256" key="1">
    <source>
        <dbReference type="ARBA" id="ARBA00003561"/>
    </source>
</evidence>
<dbReference type="InterPro" id="IPR008076">
    <property type="entry name" value="Cyanase"/>
</dbReference>
<dbReference type="NCBIfam" id="TIGR00673">
    <property type="entry name" value="cynS"/>
    <property type="match status" value="1"/>
</dbReference>
<dbReference type="InterPro" id="IPR036581">
    <property type="entry name" value="Cyanate_lyase_C_sf"/>
</dbReference>
<feature type="domain" description="Cyanate lyase C-terminal" evidence="4">
    <location>
        <begin position="79"/>
        <end position="151"/>
    </location>
</feature>
<protein>
    <recommendedName>
        <fullName evidence="3">Cyanate hydratase</fullName>
        <shortName evidence="3">Cyanase</shortName>
        <ecNumber evidence="3">4.2.1.104</ecNumber>
    </recommendedName>
    <alternativeName>
        <fullName evidence="3">Cyanate hydrolase</fullName>
    </alternativeName>
    <alternativeName>
        <fullName evidence="3">Cyanate lyase</fullName>
    </alternativeName>
</protein>
<accession>A0A8T0A548</accession>
<comment type="caution">
    <text evidence="5">The sequence shown here is derived from an EMBL/GenBank/DDBJ whole genome shotgun (WGS) entry which is preliminary data.</text>
</comment>
<evidence type="ECO:0000256" key="3">
    <source>
        <dbReference type="HAMAP-Rule" id="MF_03139"/>
    </source>
</evidence>
<dbReference type="Gene3D" id="3.30.1160.10">
    <property type="entry name" value="Cyanate lyase, C-terminal domain"/>
    <property type="match status" value="1"/>
</dbReference>
<dbReference type="SUPFAM" id="SSF47413">
    <property type="entry name" value="lambda repressor-like DNA-binding domains"/>
    <property type="match status" value="1"/>
</dbReference>
<dbReference type="InterPro" id="IPR010982">
    <property type="entry name" value="Lambda_DNA-bd_dom_sf"/>
</dbReference>
<dbReference type="GO" id="GO:0003677">
    <property type="term" value="F:DNA binding"/>
    <property type="evidence" value="ECO:0007669"/>
    <property type="project" value="InterPro"/>
</dbReference>
<dbReference type="HAMAP" id="MF_00535">
    <property type="entry name" value="Cyanate_hydrat"/>
    <property type="match status" value="1"/>
</dbReference>
<keyword evidence="2 3" id="KW-0456">Lyase</keyword>
<dbReference type="NCBIfam" id="NF002773">
    <property type="entry name" value="PRK02866.1"/>
    <property type="match status" value="1"/>
</dbReference>